<evidence type="ECO:0000256" key="1">
    <source>
        <dbReference type="SAM" id="MobiDB-lite"/>
    </source>
</evidence>
<sequence>MDNVSSPPPSWATPGLFRAGASRKVNWCPPHRRFPGNDAADEAGPGGHPTTSGGLDCLTQHPWGKVLTRRAAVCAAEQQYRQLGADIEAGSLAQTSHEHNEPLRPPPAAVPSQGVVLHRLRLGYLTLEDLRDGFEGRANVSTVLI</sequence>
<name>A0A8J5C0P5_CHIOP</name>
<reference evidence="2" key="1">
    <citation type="submission" date="2020-07" db="EMBL/GenBank/DDBJ databases">
        <title>The High-quality genome of the commercially important snow crab, Chionoecetes opilio.</title>
        <authorList>
            <person name="Jeong J.-H."/>
            <person name="Ryu S."/>
        </authorList>
    </citation>
    <scope>NUCLEOTIDE SEQUENCE</scope>
    <source>
        <strain evidence="2">MADBK_172401_WGS</strain>
        <tissue evidence="2">Digestive gland</tissue>
    </source>
</reference>
<dbReference type="Proteomes" id="UP000770661">
    <property type="component" value="Unassembled WGS sequence"/>
</dbReference>
<protein>
    <submittedName>
        <fullName evidence="2">Uncharacterized protein</fullName>
    </submittedName>
</protein>
<comment type="caution">
    <text evidence="2">The sequence shown here is derived from an EMBL/GenBank/DDBJ whole genome shotgun (WGS) entry which is preliminary data.</text>
</comment>
<feature type="region of interest" description="Disordered" evidence="1">
    <location>
        <begin position="32"/>
        <end position="56"/>
    </location>
</feature>
<organism evidence="2 3">
    <name type="scientific">Chionoecetes opilio</name>
    <name type="common">Atlantic snow crab</name>
    <name type="synonym">Cancer opilio</name>
    <dbReference type="NCBI Taxonomy" id="41210"/>
    <lineage>
        <taxon>Eukaryota</taxon>
        <taxon>Metazoa</taxon>
        <taxon>Ecdysozoa</taxon>
        <taxon>Arthropoda</taxon>
        <taxon>Crustacea</taxon>
        <taxon>Multicrustacea</taxon>
        <taxon>Malacostraca</taxon>
        <taxon>Eumalacostraca</taxon>
        <taxon>Eucarida</taxon>
        <taxon>Decapoda</taxon>
        <taxon>Pleocyemata</taxon>
        <taxon>Brachyura</taxon>
        <taxon>Eubrachyura</taxon>
        <taxon>Majoidea</taxon>
        <taxon>Majidae</taxon>
        <taxon>Chionoecetes</taxon>
    </lineage>
</organism>
<dbReference type="AlphaFoldDB" id="A0A8J5C0P5"/>
<gene>
    <name evidence="2" type="ORF">GWK47_014204</name>
</gene>
<keyword evidence="3" id="KW-1185">Reference proteome</keyword>
<evidence type="ECO:0000313" key="3">
    <source>
        <dbReference type="Proteomes" id="UP000770661"/>
    </source>
</evidence>
<evidence type="ECO:0000313" key="2">
    <source>
        <dbReference type="EMBL" id="KAG0714408.1"/>
    </source>
</evidence>
<dbReference type="OrthoDB" id="6369833at2759"/>
<proteinExistence type="predicted"/>
<accession>A0A8J5C0P5</accession>
<dbReference type="EMBL" id="JACEEZ010020553">
    <property type="protein sequence ID" value="KAG0714408.1"/>
    <property type="molecule type" value="Genomic_DNA"/>
</dbReference>